<dbReference type="NCBIfam" id="TIGR01593">
    <property type="entry name" value="holin_tox_secr"/>
    <property type="match status" value="1"/>
</dbReference>
<keyword evidence="3 5" id="KW-1133">Transmembrane helix</keyword>
<proteinExistence type="predicted"/>
<evidence type="ECO:0000313" key="6">
    <source>
        <dbReference type="EMBL" id="KXB59307.1"/>
    </source>
</evidence>
<evidence type="ECO:0000256" key="5">
    <source>
        <dbReference type="SAM" id="Phobius"/>
    </source>
</evidence>
<dbReference type="InterPro" id="IPR006480">
    <property type="entry name" value="Phage_holin_4_1"/>
</dbReference>
<dbReference type="Proteomes" id="UP000070394">
    <property type="component" value="Unassembled WGS sequence"/>
</dbReference>
<keyword evidence="7" id="KW-1185">Reference proteome</keyword>
<reference evidence="7" key="1">
    <citation type="submission" date="2016-01" db="EMBL/GenBank/DDBJ databases">
        <authorList>
            <person name="Mitreva M."/>
            <person name="Pepin K.H."/>
            <person name="Mihindukulasuriya K.A."/>
            <person name="Fulton R."/>
            <person name="Fronick C."/>
            <person name="O'Laughlin M."/>
            <person name="Miner T."/>
            <person name="Herter B."/>
            <person name="Rosa B.A."/>
            <person name="Cordes M."/>
            <person name="Tomlinson C."/>
            <person name="Wollam A."/>
            <person name="Palsikar V.B."/>
            <person name="Mardis E.R."/>
            <person name="Wilson R.K."/>
        </authorList>
    </citation>
    <scope>NUCLEOTIDE SEQUENCE [LARGE SCALE GENOMIC DNA]</scope>
    <source>
        <strain evidence="7">DNF00896</strain>
    </source>
</reference>
<keyword evidence="4 5" id="KW-0472">Membrane</keyword>
<evidence type="ECO:0000256" key="4">
    <source>
        <dbReference type="ARBA" id="ARBA00023136"/>
    </source>
</evidence>
<dbReference type="PATRIC" id="fig|467210.3.peg.898"/>
<dbReference type="RefSeq" id="WP_009445080.1">
    <property type="nucleotide sequence ID" value="NZ_KQ959795.1"/>
</dbReference>
<protein>
    <submittedName>
        <fullName evidence="6">Toxin secretion/phage lysis holin</fullName>
    </submittedName>
</protein>
<sequence>MHFDIFKPVFDIMRGNILFQLVVIMIVMDVVFGSLRAAKERSFNSSVGIDGGIRKIGMLISLVCLVFVDILCPVNLVGFLPETLREYIHMQDITVMEFFALLYIVYEVLSVLKNMTLSGLPVRRVWITVKGFLRKNTGEFIEIEDKE</sequence>
<evidence type="ECO:0000256" key="3">
    <source>
        <dbReference type="ARBA" id="ARBA00022989"/>
    </source>
</evidence>
<feature type="transmembrane region" description="Helical" evidence="5">
    <location>
        <begin position="93"/>
        <end position="112"/>
    </location>
</feature>
<dbReference type="OrthoDB" id="9787607at2"/>
<dbReference type="GO" id="GO:0016020">
    <property type="term" value="C:membrane"/>
    <property type="evidence" value="ECO:0007669"/>
    <property type="project" value="UniProtKB-SubCell"/>
</dbReference>
<dbReference type="Pfam" id="PF05105">
    <property type="entry name" value="Phage_holin_4_1"/>
    <property type="match status" value="1"/>
</dbReference>
<dbReference type="STRING" id="467210.HMPREF1866_00910"/>
<accession>A0A133ZV34</accession>
<feature type="transmembrane region" description="Helical" evidence="5">
    <location>
        <begin position="56"/>
        <end position="81"/>
    </location>
</feature>
<comment type="subcellular location">
    <subcellularLocation>
        <location evidence="1">Membrane</location>
        <topology evidence="1">Multi-pass membrane protein</topology>
    </subcellularLocation>
</comment>
<gene>
    <name evidence="6" type="ORF">HMPREF1866_00910</name>
</gene>
<keyword evidence="2 5" id="KW-0812">Transmembrane</keyword>
<dbReference type="AlphaFoldDB" id="A0A133ZV34"/>
<evidence type="ECO:0000313" key="7">
    <source>
        <dbReference type="Proteomes" id="UP000070394"/>
    </source>
</evidence>
<name>A0A133ZV34_9FIRM</name>
<feature type="transmembrane region" description="Helical" evidence="5">
    <location>
        <begin position="17"/>
        <end position="35"/>
    </location>
</feature>
<organism evidence="6 7">
    <name type="scientific">Lachnoanaerobaculum saburreum</name>
    <dbReference type="NCBI Taxonomy" id="467210"/>
    <lineage>
        <taxon>Bacteria</taxon>
        <taxon>Bacillati</taxon>
        <taxon>Bacillota</taxon>
        <taxon>Clostridia</taxon>
        <taxon>Lachnospirales</taxon>
        <taxon>Lachnospiraceae</taxon>
        <taxon>Lachnoanaerobaculum</taxon>
    </lineage>
</organism>
<evidence type="ECO:0000256" key="2">
    <source>
        <dbReference type="ARBA" id="ARBA00022692"/>
    </source>
</evidence>
<evidence type="ECO:0000256" key="1">
    <source>
        <dbReference type="ARBA" id="ARBA00004141"/>
    </source>
</evidence>
<dbReference type="EMBL" id="LSDA01000035">
    <property type="protein sequence ID" value="KXB59307.1"/>
    <property type="molecule type" value="Genomic_DNA"/>
</dbReference>
<comment type="caution">
    <text evidence="6">The sequence shown here is derived from an EMBL/GenBank/DDBJ whole genome shotgun (WGS) entry which is preliminary data.</text>
</comment>